<gene>
    <name evidence="2" type="ORF">GO998_05140</name>
</gene>
<feature type="transmembrane region" description="Helical" evidence="1">
    <location>
        <begin position="126"/>
        <end position="150"/>
    </location>
</feature>
<name>A0ABX7ZE23_9RALS</name>
<keyword evidence="1" id="KW-1133">Transmembrane helix</keyword>
<feature type="transmembrane region" description="Helical" evidence="1">
    <location>
        <begin position="87"/>
        <end position="106"/>
    </location>
</feature>
<keyword evidence="1" id="KW-0812">Transmembrane</keyword>
<evidence type="ECO:0000313" key="2">
    <source>
        <dbReference type="EMBL" id="QUP53192.1"/>
    </source>
</evidence>
<evidence type="ECO:0000313" key="3">
    <source>
        <dbReference type="Proteomes" id="UP000677898"/>
    </source>
</evidence>
<keyword evidence="1" id="KW-0472">Membrane</keyword>
<dbReference type="Proteomes" id="UP000677898">
    <property type="component" value="Chromosome"/>
</dbReference>
<proteinExistence type="predicted"/>
<dbReference type="RefSeq" id="WP_211904668.1">
    <property type="nucleotide sequence ID" value="NZ_CP046729.1"/>
</dbReference>
<accession>A0ABX7ZE23</accession>
<protein>
    <submittedName>
        <fullName evidence="2">Uncharacterized protein</fullName>
    </submittedName>
</protein>
<reference evidence="2 3" key="1">
    <citation type="journal article" date="2021" name="Phytopathology">
        <title>Complete genome sequence of Ralstonia syzygii subsp. indonesiensis strain LLRS-1, isolated from wilted tobacco in China.</title>
        <authorList>
            <person name="Lu C.H."/>
            <person name="Li J.Y."/>
            <person name="Mi M.G."/>
            <person name="Lin Z.L."/>
            <person name="Jiang N."/>
            <person name="Gai X."/>
            <person name="Ma J.H."/>
            <person name="Lei L.P."/>
            <person name="Xia Z.Y."/>
        </authorList>
    </citation>
    <scope>NUCLEOTIDE SEQUENCE [LARGE SCALE GENOMIC DNA]</scope>
    <source>
        <strain evidence="2 3">LLRS-1</strain>
    </source>
</reference>
<dbReference type="EMBL" id="CP046729">
    <property type="protein sequence ID" value="QUP53192.1"/>
    <property type="molecule type" value="Genomic_DNA"/>
</dbReference>
<keyword evidence="3" id="KW-1185">Reference proteome</keyword>
<feature type="transmembrane region" description="Helical" evidence="1">
    <location>
        <begin position="171"/>
        <end position="193"/>
    </location>
</feature>
<evidence type="ECO:0000256" key="1">
    <source>
        <dbReference type="SAM" id="Phobius"/>
    </source>
</evidence>
<sequence length="244" mass="25761">MKATEAIQQIQADIANAKEGGTQQILVANLEVYLATVLEKARAEESAAGAEKIDQANHQLEVWKAQLSASTNHSIEMFKAVIEAGQTALKSAIVINGGAAAALLAFAGNAITKGQVLAGDPLLSQIGIGLALFVTGLGCAGLASGMRYLAQFAYSEFHYNRKRVRMRAAGTVVNWLSITLGAASFGCFFFGGYSTYAAIARPSVHVTSPVALLSSPFYGSCCPVARIAHVYWRSPITCSEYHVG</sequence>
<organism evidence="2 3">
    <name type="scientific">Ralstonia syzygii</name>
    <dbReference type="NCBI Taxonomy" id="28097"/>
    <lineage>
        <taxon>Bacteria</taxon>
        <taxon>Pseudomonadati</taxon>
        <taxon>Pseudomonadota</taxon>
        <taxon>Betaproteobacteria</taxon>
        <taxon>Burkholderiales</taxon>
        <taxon>Burkholderiaceae</taxon>
        <taxon>Ralstonia</taxon>
        <taxon>Ralstonia solanacearum species complex</taxon>
    </lineage>
</organism>